<protein>
    <submittedName>
        <fullName evidence="1">Uncharacterized protein</fullName>
    </submittedName>
</protein>
<dbReference type="AlphaFoldDB" id="A0AAD3D032"/>
<accession>A0AAD3D032</accession>
<organism evidence="1 2">
    <name type="scientific">Chaetoceros tenuissimus</name>
    <dbReference type="NCBI Taxonomy" id="426638"/>
    <lineage>
        <taxon>Eukaryota</taxon>
        <taxon>Sar</taxon>
        <taxon>Stramenopiles</taxon>
        <taxon>Ochrophyta</taxon>
        <taxon>Bacillariophyta</taxon>
        <taxon>Coscinodiscophyceae</taxon>
        <taxon>Chaetocerotophycidae</taxon>
        <taxon>Chaetocerotales</taxon>
        <taxon>Chaetocerotaceae</taxon>
        <taxon>Chaetoceros</taxon>
    </lineage>
</organism>
<evidence type="ECO:0000313" key="1">
    <source>
        <dbReference type="EMBL" id="GFH55377.1"/>
    </source>
</evidence>
<gene>
    <name evidence="1" type="ORF">CTEN210_11853</name>
</gene>
<sequence length="181" mass="20483">MFFEEKPIVLKIHFGADKKGYRWIDRSKRSRNQLLQKCYTEQEWKEFCDNVDSSLNPEKEEPEIVDNEPDFIRTETAYSSQGICSRIGKCLYWTGLFLTCVGCCVLLARACCNATEKYGGANNNVVQPPQVRACINMLKKESEKKGNILLELVASGDAESGAYPTYIKCTIKDHLHSIASV</sequence>
<keyword evidence="2" id="KW-1185">Reference proteome</keyword>
<reference evidence="1 2" key="1">
    <citation type="journal article" date="2021" name="Sci. Rep.">
        <title>The genome of the diatom Chaetoceros tenuissimus carries an ancient integrated fragment of an extant virus.</title>
        <authorList>
            <person name="Hongo Y."/>
            <person name="Kimura K."/>
            <person name="Takaki Y."/>
            <person name="Yoshida Y."/>
            <person name="Baba S."/>
            <person name="Kobayashi G."/>
            <person name="Nagasaki K."/>
            <person name="Hano T."/>
            <person name="Tomaru Y."/>
        </authorList>
    </citation>
    <scope>NUCLEOTIDE SEQUENCE [LARGE SCALE GENOMIC DNA]</scope>
    <source>
        <strain evidence="1 2">NIES-3715</strain>
    </source>
</reference>
<dbReference type="Proteomes" id="UP001054902">
    <property type="component" value="Unassembled WGS sequence"/>
</dbReference>
<name>A0AAD3D032_9STRA</name>
<dbReference type="EMBL" id="BLLK01000047">
    <property type="protein sequence ID" value="GFH55377.1"/>
    <property type="molecule type" value="Genomic_DNA"/>
</dbReference>
<evidence type="ECO:0000313" key="2">
    <source>
        <dbReference type="Proteomes" id="UP001054902"/>
    </source>
</evidence>
<comment type="caution">
    <text evidence="1">The sequence shown here is derived from an EMBL/GenBank/DDBJ whole genome shotgun (WGS) entry which is preliminary data.</text>
</comment>
<proteinExistence type="predicted"/>